<dbReference type="EMBL" id="BAAFRS010000055">
    <property type="protein sequence ID" value="GAB1220573.1"/>
    <property type="molecule type" value="Genomic_DNA"/>
</dbReference>
<keyword evidence="5 7" id="KW-0508">mRNA splicing</keyword>
<sequence>MSEGKTLPTQGNTRTMNIDSILFTNITHSDYMFKTLGSIHSISDLIDIIINDVHYISPYIQKSSSSPSTAFCVLLRLFQLNPTPDDIRMMSTHSNKYVRCIAALIIRYSIQFNLLLSYLKPFVDDRAVVNISLHGEKTKQIKCLVKDLILEPKFEGCILPRIPQVYYKPLLDFFKGTSQPNSHELDEDSLTSFSDLKKFVQYSDHHQRERSRSPPSNLRYSRSCRQRSSYRERSRSDSRERRKNYYEERRYDSRKN</sequence>
<comment type="subcellular location">
    <subcellularLocation>
        <location evidence="1 7">Nucleus</location>
    </subcellularLocation>
</comment>
<evidence type="ECO:0000256" key="2">
    <source>
        <dbReference type="ARBA" id="ARBA00006164"/>
    </source>
</evidence>
<keyword evidence="4 7" id="KW-0747">Spliceosome</keyword>
<dbReference type="Pfam" id="PF03371">
    <property type="entry name" value="PRP38"/>
    <property type="match status" value="1"/>
</dbReference>
<keyword evidence="3 7" id="KW-0507">mRNA processing</keyword>
<evidence type="ECO:0000256" key="6">
    <source>
        <dbReference type="ARBA" id="ARBA00023242"/>
    </source>
</evidence>
<evidence type="ECO:0000256" key="1">
    <source>
        <dbReference type="ARBA" id="ARBA00004123"/>
    </source>
</evidence>
<evidence type="ECO:0000256" key="8">
    <source>
        <dbReference type="SAM" id="MobiDB-lite"/>
    </source>
</evidence>
<proteinExistence type="inferred from homology"/>
<dbReference type="PANTHER" id="PTHR23142">
    <property type="entry name" value="PRE-MRNA-SPLICING FACTOR 38A-RELATED"/>
    <property type="match status" value="1"/>
</dbReference>
<evidence type="ECO:0000256" key="7">
    <source>
        <dbReference type="RuleBase" id="RU367025"/>
    </source>
</evidence>
<feature type="region of interest" description="Disordered" evidence="8">
    <location>
        <begin position="203"/>
        <end position="256"/>
    </location>
</feature>
<dbReference type="InterPro" id="IPR005037">
    <property type="entry name" value="PRP38"/>
</dbReference>
<evidence type="ECO:0000256" key="4">
    <source>
        <dbReference type="ARBA" id="ARBA00022728"/>
    </source>
</evidence>
<reference evidence="9 10" key="1">
    <citation type="journal article" date="2019" name="PLoS Negl. Trop. Dis.">
        <title>Whole genome sequencing of Entamoeba nuttalli reveals mammalian host-related molecular signatures and a novel octapeptide-repeat surface protein.</title>
        <authorList>
            <person name="Tanaka M."/>
            <person name="Makiuchi T."/>
            <person name="Komiyama T."/>
            <person name="Shiina T."/>
            <person name="Osaki K."/>
            <person name="Tachibana H."/>
        </authorList>
    </citation>
    <scope>NUCLEOTIDE SEQUENCE [LARGE SCALE GENOMIC DNA]</scope>
    <source>
        <strain evidence="9 10">P19-061405</strain>
    </source>
</reference>
<evidence type="ECO:0000313" key="10">
    <source>
        <dbReference type="Proteomes" id="UP001628156"/>
    </source>
</evidence>
<dbReference type="Proteomes" id="UP001628156">
    <property type="component" value="Unassembled WGS sequence"/>
</dbReference>
<comment type="similarity">
    <text evidence="2 7">Belongs to the PRP38 family.</text>
</comment>
<evidence type="ECO:0000256" key="5">
    <source>
        <dbReference type="ARBA" id="ARBA00023187"/>
    </source>
</evidence>
<name>A0ABQ0DCJ7_9EUKA</name>
<gene>
    <name evidence="9" type="ORF">ENUP19_0055G0018</name>
</gene>
<accession>A0ABQ0DCJ7</accession>
<feature type="compositionally biased region" description="Basic and acidic residues" evidence="8">
    <location>
        <begin position="203"/>
        <end position="212"/>
    </location>
</feature>
<keyword evidence="10" id="KW-1185">Reference proteome</keyword>
<comment type="caution">
    <text evidence="9">The sequence shown here is derived from an EMBL/GenBank/DDBJ whole genome shotgun (WGS) entry which is preliminary data.</text>
</comment>
<comment type="function">
    <text evidence="7">Required for pre-mRNA splicing.</text>
</comment>
<feature type="compositionally biased region" description="Basic and acidic residues" evidence="8">
    <location>
        <begin position="229"/>
        <end position="256"/>
    </location>
</feature>
<keyword evidence="6 7" id="KW-0539">Nucleus</keyword>
<protein>
    <recommendedName>
        <fullName evidence="7">Pre-mRNA-splicing factor 38</fullName>
    </recommendedName>
</protein>
<evidence type="ECO:0000313" key="9">
    <source>
        <dbReference type="EMBL" id="GAB1220573.1"/>
    </source>
</evidence>
<evidence type="ECO:0000256" key="3">
    <source>
        <dbReference type="ARBA" id="ARBA00022664"/>
    </source>
</evidence>
<organism evidence="9 10">
    <name type="scientific">Entamoeba nuttalli</name>
    <dbReference type="NCBI Taxonomy" id="412467"/>
    <lineage>
        <taxon>Eukaryota</taxon>
        <taxon>Amoebozoa</taxon>
        <taxon>Evosea</taxon>
        <taxon>Archamoebae</taxon>
        <taxon>Mastigamoebida</taxon>
        <taxon>Entamoebidae</taxon>
        <taxon>Entamoeba</taxon>
    </lineage>
</organism>